<comment type="caution">
    <text evidence="2">The sequence shown here is derived from an EMBL/GenBank/DDBJ whole genome shotgun (WGS) entry which is preliminary data.</text>
</comment>
<dbReference type="InterPro" id="IPR011726">
    <property type="entry name" value="KdpF"/>
</dbReference>
<dbReference type="EMBL" id="SSNY01000008">
    <property type="protein sequence ID" value="THF56434.1"/>
    <property type="molecule type" value="Genomic_DNA"/>
</dbReference>
<evidence type="ECO:0000313" key="2">
    <source>
        <dbReference type="EMBL" id="THF56434.1"/>
    </source>
</evidence>
<evidence type="ECO:0000313" key="3">
    <source>
        <dbReference type="Proteomes" id="UP000306441"/>
    </source>
</evidence>
<gene>
    <name evidence="2" type="ORF">E6C48_14960</name>
</gene>
<name>A0ABY2Q5U3_9HYPH</name>
<sequence length="29" mass="3287">MILDYALGGFAAALILVYLIYALLRPERF</sequence>
<keyword evidence="1" id="KW-1133">Transmembrane helix</keyword>
<dbReference type="RefSeq" id="WP_136358576.1">
    <property type="nucleotide sequence ID" value="NZ_SSNY01000008.1"/>
</dbReference>
<reference evidence="2 3" key="1">
    <citation type="submission" date="2019-04" db="EMBL/GenBank/DDBJ databases">
        <title>Mesorhizobium composti sp. nov., isolated from compost.</title>
        <authorList>
            <person name="Lin S.-Y."/>
            <person name="Hameed A."/>
            <person name="Hsieh Y.-T."/>
            <person name="Young C.-C."/>
        </authorList>
    </citation>
    <scope>NUCLEOTIDE SEQUENCE [LARGE SCALE GENOMIC DNA]</scope>
    <source>
        <strain evidence="2 3">CC-YTH430</strain>
    </source>
</reference>
<evidence type="ECO:0000256" key="1">
    <source>
        <dbReference type="SAM" id="Phobius"/>
    </source>
</evidence>
<proteinExistence type="predicted"/>
<dbReference type="Proteomes" id="UP000306441">
    <property type="component" value="Unassembled WGS sequence"/>
</dbReference>
<protein>
    <submittedName>
        <fullName evidence="2">Potassium-transporting ATPase subunit F</fullName>
    </submittedName>
</protein>
<feature type="transmembrane region" description="Helical" evidence="1">
    <location>
        <begin position="6"/>
        <end position="24"/>
    </location>
</feature>
<accession>A0ABY2Q5U3</accession>
<dbReference type="Pfam" id="PF09604">
    <property type="entry name" value="Potass_KdpF"/>
    <property type="match status" value="1"/>
</dbReference>
<keyword evidence="1" id="KW-0812">Transmembrane</keyword>
<organism evidence="2 3">
    <name type="scientific">Ollibium composti</name>
    <dbReference type="NCBI Taxonomy" id="2675109"/>
    <lineage>
        <taxon>Bacteria</taxon>
        <taxon>Pseudomonadati</taxon>
        <taxon>Pseudomonadota</taxon>
        <taxon>Alphaproteobacteria</taxon>
        <taxon>Hyphomicrobiales</taxon>
        <taxon>Phyllobacteriaceae</taxon>
        <taxon>Ollibium</taxon>
    </lineage>
</organism>
<keyword evidence="1" id="KW-0472">Membrane</keyword>
<keyword evidence="3" id="KW-1185">Reference proteome</keyword>